<dbReference type="PRINTS" id="PR00792">
    <property type="entry name" value="PEPSIN"/>
</dbReference>
<dbReference type="AlphaFoldDB" id="A0A1B9GQJ4"/>
<dbReference type="GO" id="GO:0006508">
    <property type="term" value="P:proteolysis"/>
    <property type="evidence" value="ECO:0007669"/>
    <property type="project" value="UniProtKB-KW"/>
</dbReference>
<feature type="compositionally biased region" description="Low complexity" evidence="6">
    <location>
        <begin position="563"/>
        <end position="583"/>
    </location>
</feature>
<dbReference type="GO" id="GO:0004190">
    <property type="term" value="F:aspartic-type endopeptidase activity"/>
    <property type="evidence" value="ECO:0007669"/>
    <property type="project" value="UniProtKB-KW"/>
</dbReference>
<name>A0A1B9GQJ4_9TREE</name>
<dbReference type="InterPro" id="IPR001461">
    <property type="entry name" value="Aspartic_peptidase_A1"/>
</dbReference>
<dbReference type="PROSITE" id="PS51767">
    <property type="entry name" value="PEPTIDASE_A1"/>
    <property type="match status" value="1"/>
</dbReference>
<feature type="disulfide bond" evidence="4">
    <location>
        <begin position="234"/>
        <end position="239"/>
    </location>
</feature>
<evidence type="ECO:0000256" key="2">
    <source>
        <dbReference type="ARBA" id="ARBA00022750"/>
    </source>
</evidence>
<evidence type="ECO:0000256" key="5">
    <source>
        <dbReference type="RuleBase" id="RU000454"/>
    </source>
</evidence>
<dbReference type="Gene3D" id="2.40.70.10">
    <property type="entry name" value="Acid Proteases"/>
    <property type="match status" value="2"/>
</dbReference>
<comment type="similarity">
    <text evidence="1 5">Belongs to the peptidase A1 family.</text>
</comment>
<keyword evidence="5" id="KW-0645">Protease</keyword>
<dbReference type="PANTHER" id="PTHR47966">
    <property type="entry name" value="BETA-SITE APP-CLEAVING ENZYME, ISOFORM A-RELATED"/>
    <property type="match status" value="1"/>
</dbReference>
<reference evidence="9 10" key="1">
    <citation type="submission" date="2013-07" db="EMBL/GenBank/DDBJ databases">
        <title>The Genome Sequence of Cryptococcus heveanensis BCC8398.</title>
        <authorList>
            <consortium name="The Broad Institute Genome Sequencing Platform"/>
            <person name="Cuomo C."/>
            <person name="Litvintseva A."/>
            <person name="Chen Y."/>
            <person name="Heitman J."/>
            <person name="Sun S."/>
            <person name="Springer D."/>
            <person name="Dromer F."/>
            <person name="Young S.K."/>
            <person name="Zeng Q."/>
            <person name="Gargeya S."/>
            <person name="Fitzgerald M."/>
            <person name="Abouelleil A."/>
            <person name="Alvarado L."/>
            <person name="Berlin A.M."/>
            <person name="Chapman S.B."/>
            <person name="Dewar J."/>
            <person name="Goldberg J."/>
            <person name="Griggs A."/>
            <person name="Gujja S."/>
            <person name="Hansen M."/>
            <person name="Howarth C."/>
            <person name="Imamovic A."/>
            <person name="Larimer J."/>
            <person name="McCowan C."/>
            <person name="Murphy C."/>
            <person name="Pearson M."/>
            <person name="Priest M."/>
            <person name="Roberts A."/>
            <person name="Saif S."/>
            <person name="Shea T."/>
            <person name="Sykes S."/>
            <person name="Wortman J."/>
            <person name="Nusbaum C."/>
            <person name="Birren B."/>
        </authorList>
    </citation>
    <scope>NUCLEOTIDE SEQUENCE [LARGE SCALE GENOMIC DNA]</scope>
    <source>
        <strain evidence="9 10">BCC8398</strain>
    </source>
</reference>
<evidence type="ECO:0000256" key="7">
    <source>
        <dbReference type="SAM" id="SignalP"/>
    </source>
</evidence>
<keyword evidence="2 5" id="KW-0064">Aspartyl protease</keyword>
<protein>
    <recommendedName>
        <fullName evidence="8">Peptidase A1 domain-containing protein</fullName>
    </recommendedName>
</protein>
<evidence type="ECO:0000313" key="10">
    <source>
        <dbReference type="Proteomes" id="UP000092666"/>
    </source>
</evidence>
<dbReference type="InterPro" id="IPR021109">
    <property type="entry name" value="Peptidase_aspartic_dom_sf"/>
</dbReference>
<keyword evidence="4" id="KW-1015">Disulfide bond</keyword>
<dbReference type="CDD" id="cd05471">
    <property type="entry name" value="pepsin_like"/>
    <property type="match status" value="1"/>
</dbReference>
<dbReference type="SUPFAM" id="SSF50630">
    <property type="entry name" value="Acid proteases"/>
    <property type="match status" value="1"/>
</dbReference>
<dbReference type="InterPro" id="IPR034164">
    <property type="entry name" value="Pepsin-like_dom"/>
</dbReference>
<dbReference type="OrthoDB" id="2747330at2759"/>
<dbReference type="Pfam" id="PF00026">
    <property type="entry name" value="Asp"/>
    <property type="match status" value="1"/>
</dbReference>
<keyword evidence="10" id="KW-1185">Reference proteome</keyword>
<dbReference type="Proteomes" id="UP000092666">
    <property type="component" value="Unassembled WGS sequence"/>
</dbReference>
<keyword evidence="7" id="KW-0732">Signal</keyword>
<feature type="region of interest" description="Disordered" evidence="6">
    <location>
        <begin position="113"/>
        <end position="139"/>
    </location>
</feature>
<dbReference type="PROSITE" id="PS00141">
    <property type="entry name" value="ASP_PROTEASE"/>
    <property type="match status" value="1"/>
</dbReference>
<evidence type="ECO:0000256" key="3">
    <source>
        <dbReference type="PIRSR" id="PIRSR601461-1"/>
    </source>
</evidence>
<dbReference type="PANTHER" id="PTHR47966:SF75">
    <property type="entry name" value="ENDOPEPTIDASE (CTSD), PUTATIVE (AFU_ORTHOLOGUE AFUA_4G07040)-RELATED"/>
    <property type="match status" value="1"/>
</dbReference>
<dbReference type="STRING" id="1296120.A0A1B9GQJ4"/>
<dbReference type="InterPro" id="IPR001969">
    <property type="entry name" value="Aspartic_peptidase_AS"/>
</dbReference>
<evidence type="ECO:0000256" key="1">
    <source>
        <dbReference type="ARBA" id="ARBA00007447"/>
    </source>
</evidence>
<accession>A0A1B9GQJ4</accession>
<evidence type="ECO:0000259" key="8">
    <source>
        <dbReference type="PROSITE" id="PS51767"/>
    </source>
</evidence>
<proteinExistence type="inferred from homology"/>
<keyword evidence="5" id="KW-0378">Hydrolase</keyword>
<reference evidence="10" key="2">
    <citation type="submission" date="2013-12" db="EMBL/GenBank/DDBJ databases">
        <title>Evolution of pathogenesis and genome organization in the Tremellales.</title>
        <authorList>
            <person name="Cuomo C."/>
            <person name="Litvintseva A."/>
            <person name="Heitman J."/>
            <person name="Chen Y."/>
            <person name="Sun S."/>
            <person name="Springer D."/>
            <person name="Dromer F."/>
            <person name="Young S."/>
            <person name="Zeng Q."/>
            <person name="Chapman S."/>
            <person name="Gujja S."/>
            <person name="Saif S."/>
            <person name="Birren B."/>
        </authorList>
    </citation>
    <scope>NUCLEOTIDE SEQUENCE [LARGE SCALE GENOMIC DNA]</scope>
    <source>
        <strain evidence="10">BCC8398</strain>
    </source>
</reference>
<dbReference type="FunFam" id="2.40.70.10:FF:000008">
    <property type="entry name" value="Cathepsin D"/>
    <property type="match status" value="1"/>
</dbReference>
<evidence type="ECO:0000256" key="4">
    <source>
        <dbReference type="PIRSR" id="PIRSR601461-2"/>
    </source>
</evidence>
<sequence>MTLLLKLFTLLSILSYLTYAAPVVPEPLRRLPLRKIPTKRSNEHPVQAFERHQRAAIKRMHRFKKVDPPSESDFCERALEKRRQIEANPRLDKRLWLPFNPLPDVDNIGQAEPERRAWWRPTDATTASSPAATRSLPPPRVNAISGQGGGAQATATVQASGSSANGFSRVALQASQDLALTSSDAELIQGGLDYIIEGNDIGYLCEIQIGTPARTFLLLMDTGSADTWVPSTNCAAEQCGDHTALGTENSNTFLASQRQFQVTYGSGNVAGILAADTMSIAGMTLKNHAMGVTLVESVQFSSARTPFDSLMGLALSKLSNQGVSTPLESLASTGLIKGPVLGIALGRVTDGENNGELVFGQANTAKLDSRTTQTLPVTSDDGFWQVEMLCVRVDGVEAVGSRQAILDTGTSLMIAPPADVGGGMFSIPCTLDQEVTMTFGNIAFQIDVRDLIFQPLSADLSGDCLSSLSAGVIKDDSTWLLGDSFLKNVYMTTNARDLTVELSARTDVPGSSSFGVVAGAGAGAGAALSADTGAGAGTGTGAGTGSEAGAGTAGVGMVATSTNGTTALSNNNNNSTKSKSASTPLTSAGANTAKFSLIGAVAALLAGGSSL</sequence>
<feature type="region of interest" description="Disordered" evidence="6">
    <location>
        <begin position="563"/>
        <end position="585"/>
    </location>
</feature>
<feature type="signal peptide" evidence="7">
    <location>
        <begin position="1"/>
        <end position="20"/>
    </location>
</feature>
<feature type="active site" evidence="3">
    <location>
        <position position="407"/>
    </location>
</feature>
<feature type="compositionally biased region" description="Low complexity" evidence="6">
    <location>
        <begin position="120"/>
        <end position="135"/>
    </location>
</feature>
<evidence type="ECO:0000256" key="6">
    <source>
        <dbReference type="SAM" id="MobiDB-lite"/>
    </source>
</evidence>
<feature type="chain" id="PRO_5008627260" description="Peptidase A1 domain-containing protein" evidence="7">
    <location>
        <begin position="21"/>
        <end position="611"/>
    </location>
</feature>
<feature type="active site" evidence="3">
    <location>
        <position position="221"/>
    </location>
</feature>
<gene>
    <name evidence="9" type="ORF">I316_05017</name>
</gene>
<feature type="domain" description="Peptidase A1" evidence="8">
    <location>
        <begin position="203"/>
        <end position="503"/>
    </location>
</feature>
<dbReference type="EMBL" id="KV700126">
    <property type="protein sequence ID" value="OCF33276.1"/>
    <property type="molecule type" value="Genomic_DNA"/>
</dbReference>
<organism evidence="9 10">
    <name type="scientific">Kwoniella heveanensis BCC8398</name>
    <dbReference type="NCBI Taxonomy" id="1296120"/>
    <lineage>
        <taxon>Eukaryota</taxon>
        <taxon>Fungi</taxon>
        <taxon>Dikarya</taxon>
        <taxon>Basidiomycota</taxon>
        <taxon>Agaricomycotina</taxon>
        <taxon>Tremellomycetes</taxon>
        <taxon>Tremellales</taxon>
        <taxon>Cryptococcaceae</taxon>
        <taxon>Kwoniella</taxon>
    </lineage>
</organism>
<evidence type="ECO:0000313" key="9">
    <source>
        <dbReference type="EMBL" id="OCF33276.1"/>
    </source>
</evidence>
<dbReference type="InterPro" id="IPR033121">
    <property type="entry name" value="PEPTIDASE_A1"/>
</dbReference>